<dbReference type="EMBL" id="DRYU01000004">
    <property type="protein sequence ID" value="HHP92067.1"/>
    <property type="molecule type" value="Genomic_DNA"/>
</dbReference>
<dbReference type="Pfam" id="PF13692">
    <property type="entry name" value="Glyco_trans_1_4"/>
    <property type="match status" value="1"/>
</dbReference>
<name>A0A7J3YTH0_9CREN</name>
<keyword evidence="1" id="KW-0808">Transferase</keyword>
<dbReference type="Gene3D" id="3.40.50.2000">
    <property type="entry name" value="Glycogen Phosphorylase B"/>
    <property type="match status" value="2"/>
</dbReference>
<comment type="caution">
    <text evidence="1">The sequence shown here is derived from an EMBL/GenBank/DDBJ whole genome shotgun (WGS) entry which is preliminary data.</text>
</comment>
<gene>
    <name evidence="1" type="ORF">ENM70_00335</name>
</gene>
<organism evidence="1">
    <name type="scientific">Ignisphaera aggregans</name>
    <dbReference type="NCBI Taxonomy" id="334771"/>
    <lineage>
        <taxon>Archaea</taxon>
        <taxon>Thermoproteota</taxon>
        <taxon>Thermoprotei</taxon>
        <taxon>Desulfurococcales</taxon>
        <taxon>Desulfurococcaceae</taxon>
        <taxon>Ignisphaera</taxon>
    </lineage>
</organism>
<dbReference type="CDD" id="cd03801">
    <property type="entry name" value="GT4_PimA-like"/>
    <property type="match status" value="1"/>
</dbReference>
<accession>A0A7J3YTH0</accession>
<proteinExistence type="predicted"/>
<dbReference type="PANTHER" id="PTHR12526">
    <property type="entry name" value="GLYCOSYLTRANSFERASE"/>
    <property type="match status" value="1"/>
</dbReference>
<protein>
    <submittedName>
        <fullName evidence="1">Glycosyltransferase</fullName>
    </submittedName>
</protein>
<evidence type="ECO:0000313" key="1">
    <source>
        <dbReference type="EMBL" id="HHP92067.1"/>
    </source>
</evidence>
<reference evidence="1" key="1">
    <citation type="journal article" date="2020" name="mSystems">
        <title>Genome- and Community-Level Interaction Insights into Carbon Utilization and Element Cycling Functions of Hydrothermarchaeota in Hydrothermal Sediment.</title>
        <authorList>
            <person name="Zhou Z."/>
            <person name="Liu Y."/>
            <person name="Xu W."/>
            <person name="Pan J."/>
            <person name="Luo Z.H."/>
            <person name="Li M."/>
        </authorList>
    </citation>
    <scope>NUCLEOTIDE SEQUENCE [LARGE SCALE GENOMIC DNA]</scope>
    <source>
        <strain evidence="1">SpSt-1109</strain>
    </source>
</reference>
<dbReference type="AlphaFoldDB" id="A0A7J3YTH0"/>
<dbReference type="SUPFAM" id="SSF53756">
    <property type="entry name" value="UDP-Glycosyltransferase/glycogen phosphorylase"/>
    <property type="match status" value="1"/>
</dbReference>
<sequence>MNSVAVFLDTLWPLGGGGELATYLYIKHMYDLGIKSVLILNKAESFHKRFNIMKLKRLGIGKYALTLNIESLIKVLRGIDVAYFVASHLEFVPLVKMLLNKPVVIHIHSYYPCCPVGHMYNFNTNTVCPYPKDCAKCIWRYEAQRKTFSEALLSTMLNSTAGRFFLRTLSMADAIIFVSEAQRRLFLEAVSRIGLHINFQKTQVIYNPIPDLKPVEMEGNDVGFLGGLDPIKGFKTLYQAWVKIFPKYPSSKLHVAKGYKFLKEFESKGIISYGHLMPSEILKLIRKVKVITVPSLSPEPAPYSVVETCLYGRLLIASETGGIPEIVGGLPGVKLVPPGDKDKLSEALDWALSMSRDETVELGLKNRENILRRFDKRKSVNELIKVFEKVAG</sequence>
<dbReference type="GO" id="GO:0016740">
    <property type="term" value="F:transferase activity"/>
    <property type="evidence" value="ECO:0007669"/>
    <property type="project" value="UniProtKB-KW"/>
</dbReference>